<proteinExistence type="predicted"/>
<dbReference type="EMBL" id="DF977462">
    <property type="protein sequence ID" value="GAP88474.1"/>
    <property type="molecule type" value="Genomic_DNA"/>
</dbReference>
<gene>
    <name evidence="1" type="ORF">SAMD00023353_1701750</name>
</gene>
<dbReference type="AlphaFoldDB" id="A0A1W2TJS0"/>
<dbReference type="Proteomes" id="UP000054516">
    <property type="component" value="Unassembled WGS sequence"/>
</dbReference>
<accession>A0A1W2TJS0</accession>
<protein>
    <submittedName>
        <fullName evidence="1">Putative fad linked oxidase protein</fullName>
    </submittedName>
</protein>
<keyword evidence="2" id="KW-1185">Reference proteome</keyword>
<dbReference type="OrthoDB" id="4436466at2759"/>
<name>A0A1W2TJS0_ROSNE</name>
<evidence type="ECO:0000313" key="2">
    <source>
        <dbReference type="Proteomes" id="UP000054516"/>
    </source>
</evidence>
<dbReference type="OMA" id="QWYARIW"/>
<organism evidence="1">
    <name type="scientific">Rosellinia necatrix</name>
    <name type="common">White root-rot fungus</name>
    <dbReference type="NCBI Taxonomy" id="77044"/>
    <lineage>
        <taxon>Eukaryota</taxon>
        <taxon>Fungi</taxon>
        <taxon>Dikarya</taxon>
        <taxon>Ascomycota</taxon>
        <taxon>Pezizomycotina</taxon>
        <taxon>Sordariomycetes</taxon>
        <taxon>Xylariomycetidae</taxon>
        <taxon>Xylariales</taxon>
        <taxon>Xylariaceae</taxon>
        <taxon>Rosellinia</taxon>
    </lineage>
</organism>
<reference evidence="1" key="1">
    <citation type="submission" date="2016-03" db="EMBL/GenBank/DDBJ databases">
        <title>Draft genome sequence of Rosellinia necatrix.</title>
        <authorList>
            <person name="Kanematsu S."/>
        </authorList>
    </citation>
    <scope>NUCLEOTIDE SEQUENCE [LARGE SCALE GENOMIC DNA]</scope>
    <source>
        <strain evidence="1">W97</strain>
    </source>
</reference>
<sequence>MGLLRTAALAGLWGVGGGVAGLGAGMAYLLAATSLVPLTKEDRMFRSGAWRRHNPHENPALKDDVIKVVPLARIRPELRADEAALTLEFCRGVWGRWGFHAQSILQERYDHPAGTDDNLWRTSELAASRFAKGLRFSNHFEVVENAGDEIVVRCGGSPLEPGLRASDGLIFLSARIDPEQQHAVFHFKSALFSSKPSSSSETGSGSGSSPAPHPIPPKIVFLHGWYVRMLTQSAMRNVQV</sequence>
<evidence type="ECO:0000313" key="1">
    <source>
        <dbReference type="EMBL" id="GAP88474.1"/>
    </source>
</evidence>